<evidence type="ECO:0000256" key="7">
    <source>
        <dbReference type="ARBA" id="ARBA00022801"/>
    </source>
</evidence>
<dbReference type="EMBL" id="PZQS01000001">
    <property type="protein sequence ID" value="PVD38473.1"/>
    <property type="molecule type" value="Genomic_DNA"/>
</dbReference>
<dbReference type="FunFam" id="1.20.1270.50:FF:000003">
    <property type="entry name" value="Alpha-mannosidase"/>
    <property type="match status" value="1"/>
</dbReference>
<evidence type="ECO:0000256" key="9">
    <source>
        <dbReference type="ARBA" id="ARBA00023157"/>
    </source>
</evidence>
<dbReference type="GO" id="GO:0006013">
    <property type="term" value="P:mannose metabolic process"/>
    <property type="evidence" value="ECO:0007669"/>
    <property type="project" value="InterPro"/>
</dbReference>
<keyword evidence="5" id="KW-0479">Metal-binding</keyword>
<keyword evidence="11" id="KW-0326">Glycosidase</keyword>
<keyword evidence="6" id="KW-0732">Signal</keyword>
<dbReference type="GO" id="GO:0005764">
    <property type="term" value="C:lysosome"/>
    <property type="evidence" value="ECO:0007669"/>
    <property type="project" value="TreeGrafter"/>
</dbReference>
<dbReference type="Proteomes" id="UP000245119">
    <property type="component" value="Linkage Group LG1"/>
</dbReference>
<dbReference type="Pfam" id="PF17677">
    <property type="entry name" value="Glyco_hydro38C2"/>
    <property type="match status" value="1"/>
</dbReference>
<comment type="catalytic activity">
    <reaction evidence="1">
        <text>Hydrolysis of terminal, non-reducing alpha-D-mannose residues in alpha-D-mannosides.</text>
        <dbReference type="EC" id="3.2.1.24"/>
    </reaction>
</comment>
<comment type="caution">
    <text evidence="13">The sequence shown here is derived from an EMBL/GenBank/DDBJ whole genome shotgun (WGS) entry which is preliminary data.</text>
</comment>
<dbReference type="InterPro" id="IPR011013">
    <property type="entry name" value="Gal_mutarotase_sf_dom"/>
</dbReference>
<dbReference type="SUPFAM" id="SSF74650">
    <property type="entry name" value="Galactose mutarotase-like"/>
    <property type="match status" value="2"/>
</dbReference>
<accession>A0A2T7PYH6</accession>
<dbReference type="SUPFAM" id="SSF88688">
    <property type="entry name" value="Families 57/38 glycoside transferase middle domain"/>
    <property type="match status" value="1"/>
</dbReference>
<dbReference type="Gene3D" id="2.70.98.30">
    <property type="entry name" value="Golgi alpha-mannosidase II, domain 4"/>
    <property type="match status" value="2"/>
</dbReference>
<evidence type="ECO:0000256" key="1">
    <source>
        <dbReference type="ARBA" id="ARBA00000365"/>
    </source>
</evidence>
<dbReference type="EC" id="3.2.1.24" evidence="4"/>
<keyword evidence="8" id="KW-0862">Zinc</keyword>
<evidence type="ECO:0000256" key="5">
    <source>
        <dbReference type="ARBA" id="ARBA00022723"/>
    </source>
</evidence>
<dbReference type="GO" id="GO:0030246">
    <property type="term" value="F:carbohydrate binding"/>
    <property type="evidence" value="ECO:0007669"/>
    <property type="project" value="InterPro"/>
</dbReference>
<dbReference type="Pfam" id="PF21260">
    <property type="entry name" value="Laman-like_dom"/>
    <property type="match status" value="1"/>
</dbReference>
<dbReference type="InterPro" id="IPR037094">
    <property type="entry name" value="Glyco_hydro_38_cen_sf"/>
</dbReference>
<dbReference type="GO" id="GO:0046872">
    <property type="term" value="F:metal ion binding"/>
    <property type="evidence" value="ECO:0007669"/>
    <property type="project" value="UniProtKB-KW"/>
</dbReference>
<evidence type="ECO:0000259" key="12">
    <source>
        <dbReference type="SMART" id="SM00872"/>
    </source>
</evidence>
<dbReference type="Pfam" id="PF07748">
    <property type="entry name" value="Glyco_hydro_38C"/>
    <property type="match status" value="2"/>
</dbReference>
<sequence>MDALAQLTDSDNSTLNIQPEAMGVVQHHDGVSKYTPQAVTLRSTDSDFVISGEYISLVFDGTSGLLKTITNLEKNVSIAASQDFWYYVGFNGNNSQAEVQASGAYIFRPLAASVRSVRSARISTSKYYVKFVCLTGLSRTRSVPAIFPWITQVVRVYSNQRFAEFQWTVGPIPIDDNLGKEVISRFTSDLNSEGVFYTDANGREILQRRLNHRDTWQLNQTEPVAGNYYPVNSRIYIRDEARQLQLTVLTDRSEGGSSLLNGSVELMVHRRLLHDDSLGVGEPLNETGADGKGLVVRGSHYVLLEPISATAAAHRDLAERLYMAPHISFTEVSASQSEWQEHFLTMWTGVRSLLPPNVHLLTLQQFPSNGPVPSATRPYLLRLEHIYEVGEDAILSQPAVVSLQRLFEPFDITDATELTLGANLPLADLSRLQWQIRGQGWAWRRWFKARQKEGGGSRRYFGELRCEVVRSSQGGQNSCNPVKDDMINVHIVPHTHDDVGWLLTVDQYYYKEVQYILDSVIPELLNDPSKRFIYVEIAFFERWFREQNDFMRHSVKKLVSDGRLEFILGGWCMNDEATTHYSAIIDQHTLGFEFLRQNFGDCGRSTSWMANRPFWSLKGTSIYLCSRAKADLFTGVLQNNYSPPDGFCFDIFCDDPEIVDDQRLHDVNVRERVNEFLSSIKNQVVKQMDALALLEDTDNSTYNLLILEKSMGVAQHHDAVSGTAKQVVTYDYAERLAEGVSEGQKVVSDAFKKMLPLGSAVPPERSFCPLLNISVCAATETNKQFQVTVYNPVARNVQWFVHLPVSGTSYSVTGPDGSTVPAEVFPISDDTMRIPERKGAVANNELVFSVSLPPLGFNVYFVSMTSEDTAAETFLKQRLFGSDIVLEGKYISLTFDGNSGLLKSITNVEKQLTIPASQTFMYYLGHPGLNTKPDEQASGAYVFRPNSSTPVNLTSAQLALNTYFVKGELVQEVYQQFSPWVSQVVRVYNDQRFAEFQWTVGPIPIADKWGKEVISRFTTNLNSQGFFYTDANGREILKRQLNHRDTWNLNQTEPVAGNYYPVNSRIYIKDESKQLQFTVMTDRSQGGSSLQNGAVELMVHRRLLYDDALGVAEALNETGADGKGLVVRGSHYVLLEPTSSAASVHRDLGQRLYMAPEVSFTAVDAKQSDWKANFRTMWSGVHSSLPPNVHILTLEQFPAHGPVPSSGQPFLLRLEHFYENDEDAVLSKPVTVSLQNLFTSFTIESVNELTLGANLPLADLNRLQWKSASGLDLLAPVMKDNSLLFKPEKKTDPLTITLNPMEIRTFQINLTSARK</sequence>
<dbReference type="FunFam" id="2.70.98.30:FF:000003">
    <property type="entry name" value="Alpha-mannosidase"/>
    <property type="match status" value="2"/>
</dbReference>
<keyword evidence="9" id="KW-1015">Disulfide bond</keyword>
<keyword evidence="7" id="KW-0378">Hydrolase</keyword>
<evidence type="ECO:0000256" key="2">
    <source>
        <dbReference type="ARBA" id="ARBA00001947"/>
    </source>
</evidence>
<dbReference type="Gene3D" id="3.20.110.10">
    <property type="entry name" value="Glycoside hydrolase 38, N terminal domain"/>
    <property type="match status" value="2"/>
</dbReference>
<dbReference type="InterPro" id="IPR011330">
    <property type="entry name" value="Glyco_hydro/deAcase_b/a-brl"/>
</dbReference>
<dbReference type="FunFam" id="2.60.40.1180:FF:000018">
    <property type="entry name" value="Alpha-mannosidase"/>
    <property type="match status" value="1"/>
</dbReference>
<evidence type="ECO:0000256" key="6">
    <source>
        <dbReference type="ARBA" id="ARBA00022729"/>
    </source>
</evidence>
<dbReference type="PANTHER" id="PTHR11607">
    <property type="entry name" value="ALPHA-MANNOSIDASE"/>
    <property type="match status" value="1"/>
</dbReference>
<comment type="similarity">
    <text evidence="3">Belongs to the glycosyl hydrolase 38 family.</text>
</comment>
<dbReference type="Gene3D" id="1.20.1270.50">
    <property type="entry name" value="Glycoside hydrolase family 38, central domain"/>
    <property type="match status" value="1"/>
</dbReference>
<evidence type="ECO:0000313" key="13">
    <source>
        <dbReference type="EMBL" id="PVD38473.1"/>
    </source>
</evidence>
<gene>
    <name evidence="13" type="ORF">C0Q70_01088</name>
</gene>
<reference evidence="13 14" key="1">
    <citation type="submission" date="2018-04" db="EMBL/GenBank/DDBJ databases">
        <title>The genome of golden apple snail Pomacea canaliculata provides insight into stress tolerance and invasive adaptation.</title>
        <authorList>
            <person name="Liu C."/>
            <person name="Liu B."/>
            <person name="Ren Y."/>
            <person name="Zhang Y."/>
            <person name="Wang H."/>
            <person name="Li S."/>
            <person name="Jiang F."/>
            <person name="Yin L."/>
            <person name="Zhang G."/>
            <person name="Qian W."/>
            <person name="Fan W."/>
        </authorList>
    </citation>
    <scope>NUCLEOTIDE SEQUENCE [LARGE SCALE GENOMIC DNA]</scope>
    <source>
        <strain evidence="13">SZHN2017</strain>
        <tissue evidence="13">Muscle</tissue>
    </source>
</reference>
<feature type="domain" description="Glycoside hydrolase family 38 central" evidence="12">
    <location>
        <begin position="663"/>
        <end position="736"/>
    </location>
</feature>
<protein>
    <recommendedName>
        <fullName evidence="4">alpha-mannosidase</fullName>
        <ecNumber evidence="4">3.2.1.24</ecNumber>
    </recommendedName>
</protein>
<keyword evidence="10" id="KW-0325">Glycoprotein</keyword>
<dbReference type="InterPro" id="IPR028995">
    <property type="entry name" value="Glyco_hydro_57/38_cen_sf"/>
</dbReference>
<dbReference type="InterPro" id="IPR048534">
    <property type="entry name" value="Man2a1-like_dom"/>
</dbReference>
<dbReference type="InterPro" id="IPR000602">
    <property type="entry name" value="Glyco_hydro_38_N"/>
</dbReference>
<evidence type="ECO:0000256" key="4">
    <source>
        <dbReference type="ARBA" id="ARBA00012752"/>
    </source>
</evidence>
<dbReference type="InterPro" id="IPR015341">
    <property type="entry name" value="Glyco_hydro_38_cen"/>
</dbReference>
<dbReference type="GO" id="GO:0004559">
    <property type="term" value="F:alpha-mannosidase activity"/>
    <property type="evidence" value="ECO:0007669"/>
    <property type="project" value="UniProtKB-EC"/>
</dbReference>
<evidence type="ECO:0000313" key="14">
    <source>
        <dbReference type="Proteomes" id="UP000245119"/>
    </source>
</evidence>
<evidence type="ECO:0000256" key="8">
    <source>
        <dbReference type="ARBA" id="ARBA00022833"/>
    </source>
</evidence>
<organism evidence="13 14">
    <name type="scientific">Pomacea canaliculata</name>
    <name type="common">Golden apple snail</name>
    <dbReference type="NCBI Taxonomy" id="400727"/>
    <lineage>
        <taxon>Eukaryota</taxon>
        <taxon>Metazoa</taxon>
        <taxon>Spiralia</taxon>
        <taxon>Lophotrochozoa</taxon>
        <taxon>Mollusca</taxon>
        <taxon>Gastropoda</taxon>
        <taxon>Caenogastropoda</taxon>
        <taxon>Architaenioglossa</taxon>
        <taxon>Ampullarioidea</taxon>
        <taxon>Ampullariidae</taxon>
        <taxon>Pomacea</taxon>
    </lineage>
</organism>
<dbReference type="SUPFAM" id="SSF88713">
    <property type="entry name" value="Glycoside hydrolase/deacetylase"/>
    <property type="match status" value="1"/>
</dbReference>
<dbReference type="Pfam" id="PF01074">
    <property type="entry name" value="Glyco_hydro_38N"/>
    <property type="match status" value="1"/>
</dbReference>
<dbReference type="InterPro" id="IPR013780">
    <property type="entry name" value="Glyco_hydro_b"/>
</dbReference>
<name>A0A2T7PYH6_POMCA</name>
<comment type="cofactor">
    <cofactor evidence="2">
        <name>Zn(2+)</name>
        <dbReference type="ChEBI" id="CHEBI:29105"/>
    </cofactor>
</comment>
<dbReference type="Gene3D" id="2.60.40.1180">
    <property type="entry name" value="Golgi alpha-mannosidase II"/>
    <property type="match status" value="1"/>
</dbReference>
<dbReference type="Pfam" id="PF09261">
    <property type="entry name" value="Alpha-mann_mid"/>
    <property type="match status" value="1"/>
</dbReference>
<dbReference type="Gene3D" id="2.60.40.1360">
    <property type="match status" value="2"/>
</dbReference>
<dbReference type="InterPro" id="IPR041147">
    <property type="entry name" value="GH38_C"/>
</dbReference>
<dbReference type="InterPro" id="IPR027291">
    <property type="entry name" value="Glyco_hydro_38_N_sf"/>
</dbReference>
<proteinExistence type="inferred from homology"/>
<dbReference type="InterPro" id="IPR011682">
    <property type="entry name" value="Glyco_hydro_38_C"/>
</dbReference>
<dbReference type="SMART" id="SM00872">
    <property type="entry name" value="Alpha-mann_mid"/>
    <property type="match status" value="1"/>
</dbReference>
<dbReference type="PANTHER" id="PTHR11607:SF3">
    <property type="entry name" value="LYSOSOMAL ALPHA-MANNOSIDASE"/>
    <property type="match status" value="1"/>
</dbReference>
<evidence type="ECO:0000256" key="3">
    <source>
        <dbReference type="ARBA" id="ARBA00009792"/>
    </source>
</evidence>
<dbReference type="OrthoDB" id="10261055at2759"/>
<evidence type="ECO:0000256" key="10">
    <source>
        <dbReference type="ARBA" id="ARBA00023180"/>
    </source>
</evidence>
<evidence type="ECO:0000256" key="11">
    <source>
        <dbReference type="ARBA" id="ARBA00023295"/>
    </source>
</evidence>
<dbReference type="InterPro" id="IPR050843">
    <property type="entry name" value="Glycosyl_Hydrlase_38"/>
</dbReference>
<keyword evidence="14" id="KW-1185">Reference proteome</keyword>